<organism evidence="13 14">
    <name type="scientific">Galemys pyrenaicus</name>
    <name type="common">Iberian desman</name>
    <name type="synonym">Pyrenean desman</name>
    <dbReference type="NCBI Taxonomy" id="202257"/>
    <lineage>
        <taxon>Eukaryota</taxon>
        <taxon>Metazoa</taxon>
        <taxon>Chordata</taxon>
        <taxon>Craniata</taxon>
        <taxon>Vertebrata</taxon>
        <taxon>Euteleostomi</taxon>
        <taxon>Mammalia</taxon>
        <taxon>Eutheria</taxon>
        <taxon>Laurasiatheria</taxon>
        <taxon>Eulipotyphla</taxon>
        <taxon>Talpidae</taxon>
        <taxon>Galemys</taxon>
    </lineage>
</organism>
<dbReference type="InterPro" id="IPR013087">
    <property type="entry name" value="Znf_C2H2_type"/>
</dbReference>
<keyword evidence="6 13" id="KW-0238">DNA-binding</keyword>
<evidence type="ECO:0000256" key="11">
    <source>
        <dbReference type="SAM" id="MobiDB-lite"/>
    </source>
</evidence>
<keyword evidence="14" id="KW-1185">Reference proteome</keyword>
<name>A0A8J6A320_GALPY</name>
<evidence type="ECO:0000256" key="3">
    <source>
        <dbReference type="ARBA" id="ARBA00022771"/>
    </source>
</evidence>
<dbReference type="PANTHER" id="PTHR15740:SF2">
    <property type="entry name" value="ACTIVITY-DEPENDENT NEUROPROTECTOR HOMEOBOX PROTEIN 2"/>
    <property type="match status" value="1"/>
</dbReference>
<dbReference type="InterPro" id="IPR001356">
    <property type="entry name" value="HD"/>
</dbReference>
<evidence type="ECO:0000256" key="1">
    <source>
        <dbReference type="ARBA" id="ARBA00022723"/>
    </source>
</evidence>
<evidence type="ECO:0000256" key="8">
    <source>
        <dbReference type="ARBA" id="ARBA00023163"/>
    </source>
</evidence>
<evidence type="ECO:0000256" key="7">
    <source>
        <dbReference type="ARBA" id="ARBA00023155"/>
    </source>
</evidence>
<accession>A0A8J6A320</accession>
<evidence type="ECO:0000256" key="6">
    <source>
        <dbReference type="ARBA" id="ARBA00023125"/>
    </source>
</evidence>
<evidence type="ECO:0000256" key="2">
    <source>
        <dbReference type="ARBA" id="ARBA00022737"/>
    </source>
</evidence>
<dbReference type="GO" id="GO:0010468">
    <property type="term" value="P:regulation of gene expression"/>
    <property type="evidence" value="ECO:0007669"/>
    <property type="project" value="TreeGrafter"/>
</dbReference>
<dbReference type="AlphaFoldDB" id="A0A8J6A320"/>
<dbReference type="GO" id="GO:0003677">
    <property type="term" value="F:DNA binding"/>
    <property type="evidence" value="ECO:0007669"/>
    <property type="project" value="UniProtKB-KW"/>
</dbReference>
<evidence type="ECO:0000256" key="4">
    <source>
        <dbReference type="ARBA" id="ARBA00022833"/>
    </source>
</evidence>
<feature type="region of interest" description="Disordered" evidence="11">
    <location>
        <begin position="314"/>
        <end position="346"/>
    </location>
</feature>
<dbReference type="InterPro" id="IPR045762">
    <property type="entry name" value="ADNP_Znf"/>
</dbReference>
<dbReference type="EMBL" id="JAGFMF010012294">
    <property type="protein sequence ID" value="KAG8504349.1"/>
    <property type="molecule type" value="Genomic_DNA"/>
</dbReference>
<gene>
    <name evidence="13" type="ORF">J0S82_015065</name>
</gene>
<keyword evidence="5" id="KW-0805">Transcription regulation</keyword>
<feature type="compositionally biased region" description="Basic and acidic residues" evidence="11">
    <location>
        <begin position="977"/>
        <end position="995"/>
    </location>
</feature>
<dbReference type="SMART" id="SM00389">
    <property type="entry name" value="HOX"/>
    <property type="match status" value="1"/>
</dbReference>
<dbReference type="Proteomes" id="UP000700334">
    <property type="component" value="Unassembled WGS sequence"/>
</dbReference>
<protein>
    <submittedName>
        <fullName evidence="13">Activity-dependent neuroprotector homeobox protein 2</fullName>
    </submittedName>
</protein>
<dbReference type="PROSITE" id="PS00028">
    <property type="entry name" value="ZINC_FINGER_C2H2_1"/>
    <property type="match status" value="1"/>
</dbReference>
<dbReference type="SMART" id="SM00355">
    <property type="entry name" value="ZnF_C2H2"/>
    <property type="match status" value="6"/>
</dbReference>
<keyword evidence="8" id="KW-0804">Transcription</keyword>
<dbReference type="CDD" id="cd00086">
    <property type="entry name" value="homeodomain"/>
    <property type="match status" value="1"/>
</dbReference>
<evidence type="ECO:0000256" key="9">
    <source>
        <dbReference type="ARBA" id="ARBA00023242"/>
    </source>
</evidence>
<evidence type="ECO:0000313" key="14">
    <source>
        <dbReference type="Proteomes" id="UP000700334"/>
    </source>
</evidence>
<keyword evidence="7 13" id="KW-0371">Homeobox</keyword>
<reference evidence="13" key="1">
    <citation type="journal article" date="2021" name="Evol. Appl.">
        <title>The genome of the Pyrenean desman and the effects of bottlenecks and inbreeding on the genomic landscape of an endangered species.</title>
        <authorList>
            <person name="Escoda L."/>
            <person name="Castresana J."/>
        </authorList>
    </citation>
    <scope>NUCLEOTIDE SEQUENCE</scope>
    <source>
        <strain evidence="13">IBE-C5619</strain>
    </source>
</reference>
<feature type="region of interest" description="Disordered" evidence="11">
    <location>
        <begin position="965"/>
        <end position="1029"/>
    </location>
</feature>
<dbReference type="GO" id="GO:0008270">
    <property type="term" value="F:zinc ion binding"/>
    <property type="evidence" value="ECO:0007669"/>
    <property type="project" value="UniProtKB-KW"/>
</dbReference>
<dbReference type="PANTHER" id="PTHR15740">
    <property type="entry name" value="NEUROPROTECTIVE PEPTIDE-CONTAINING PROTEIN"/>
    <property type="match status" value="1"/>
</dbReference>
<keyword evidence="3 10" id="KW-0863">Zinc-finger</keyword>
<feature type="compositionally biased region" description="Pro residues" evidence="11">
    <location>
        <begin position="326"/>
        <end position="339"/>
    </location>
</feature>
<keyword evidence="4" id="KW-0862">Zinc</keyword>
<feature type="domain" description="C2H2-type" evidence="12">
    <location>
        <begin position="769"/>
        <end position="797"/>
    </location>
</feature>
<keyword evidence="2" id="KW-0677">Repeat</keyword>
<comment type="caution">
    <text evidence="13">The sequence shown here is derived from an EMBL/GenBank/DDBJ whole genome shotgun (WGS) entry which is preliminary data.</text>
</comment>
<sequence>MFQIPVENLDNIRKVRKKVKSILVDIGLDSCKGLLKDLKGFDPGEKYFCNTSWGDISLWEPSGKKVRYRTKPYCCSLCKYSTKVITSFRSHLHRYHEDELDQELVIPCPSCVFSSQPKVVGRHFKMFHAPVRKVQHLTVDILGEARPPRSDVISFTCLKCNFSSTLYYSMKKHVLVAHFHHLVSAYFGQRTEETEPAKTDEAPLEKVPPSDRYFCKKCHAGASSQDALMYHILTADVHRDLENKLRSVISEHAKKAALLKPAHIAPKPAAPLAVPPGGSAPGLPTGAPCFHLALQQPSPSPAVVRPVQSSVQPVTVASGASGNPTCSPPAGAPPPPPPRVTLVSSPLPVPQSSLALQPSAPQPVFLSPGVPLAPSANPPVLPVSQAVGTGVLPIGQAIRPGGLPLSQPVGPGVLSVSRPVASRVLPVSPSVTPGVLQAVSPGVISVGRTVPSGVLPAGQMTPAGVIPSGQTATSGVLPAGQVAQSGVLPSGLPAPARVLPPGQPVPLRVLPPGQGVPPGLLSPSQTVAPAVLPVNPGLGSGVLQLSQPVVSGVLPVGQPGRPGVLQLSQPVSPGVLPAGQPVRPGASQGTAFLTSGSILRQLIPTGKQVNGIPTYTLAPVSVTLPVPPGGVATVGPPQVPIQLLQSSAAAQMASPVAGVPSPPVVNATQTTFTQASSSASEASQALKQAKQWKTCPVCNELFPSNVYQVHMEVAHKHSEAKAAEKLEPEKLAACAPFLKWVREKTVRCLSCKCLVPEDELMRHLLLHGLGCLFCPCTFHDIRGLAEHSRTMHLGKKKLPVDYSNRGFQLDIDSNGSLLFPHLDFITILPREALGEREVYLAVLAGIHSKSLVPVYIKVRPQGEGAPGSPQPALTCPFCFGSFVTPEAYELHLKERHHITPTVHTILKSPAFKCIHCCGVYTGNMTLAAIAVHLLRCRSAPKDSSSDLQARPGLVEDSELLWVSGEGTPDSGLSAKRKLPDGHFGADDQRAGEERPLLIPTEVVPPEKGAAPPKRQRNESRVEGPPASEDPLQILALNPKKYEDRSYEEKKRFLRDYFHKRPYPSKKEIELLSSLLWVWKIDVASFFGKRRYICMKAIKNHKPSVLLGFDMSELKHVKHRLNFESESQDL</sequence>
<evidence type="ECO:0000256" key="5">
    <source>
        <dbReference type="ARBA" id="ARBA00023015"/>
    </source>
</evidence>
<keyword evidence="1" id="KW-0479">Metal-binding</keyword>
<dbReference type="SUPFAM" id="SSF46689">
    <property type="entry name" value="Homeodomain-like"/>
    <property type="match status" value="1"/>
</dbReference>
<evidence type="ECO:0000259" key="12">
    <source>
        <dbReference type="PROSITE" id="PS50157"/>
    </source>
</evidence>
<dbReference type="InterPro" id="IPR009057">
    <property type="entry name" value="Homeodomain-like_sf"/>
</dbReference>
<dbReference type="OrthoDB" id="10053955at2759"/>
<dbReference type="InterPro" id="IPR038861">
    <property type="entry name" value="ADNP/ADNP2"/>
</dbReference>
<dbReference type="PROSITE" id="PS50157">
    <property type="entry name" value="ZINC_FINGER_C2H2_2"/>
    <property type="match status" value="1"/>
</dbReference>
<evidence type="ECO:0000313" key="13">
    <source>
        <dbReference type="EMBL" id="KAG8504349.1"/>
    </source>
</evidence>
<dbReference type="GO" id="GO:0005634">
    <property type="term" value="C:nucleus"/>
    <property type="evidence" value="ECO:0007669"/>
    <property type="project" value="TreeGrafter"/>
</dbReference>
<dbReference type="Pfam" id="PF19627">
    <property type="entry name" value="ADNP_N"/>
    <property type="match status" value="1"/>
</dbReference>
<proteinExistence type="predicted"/>
<keyword evidence="9" id="KW-0539">Nucleus</keyword>
<evidence type="ECO:0000256" key="10">
    <source>
        <dbReference type="PROSITE-ProRule" id="PRU00042"/>
    </source>
</evidence>